<evidence type="ECO:0000313" key="7">
    <source>
        <dbReference type="Proteomes" id="UP000289708"/>
    </source>
</evidence>
<dbReference type="EMBL" id="RYFI01000003">
    <property type="protein sequence ID" value="RXF74666.1"/>
    <property type="molecule type" value="Genomic_DNA"/>
</dbReference>
<comment type="subcellular location">
    <subcellularLocation>
        <location evidence="1">Membrane</location>
        <topology evidence="1">Single-pass membrane protein</topology>
    </subcellularLocation>
</comment>
<evidence type="ECO:0000313" key="6">
    <source>
        <dbReference type="EMBL" id="RXF74666.1"/>
    </source>
</evidence>
<dbReference type="PANTHER" id="PTHR36985">
    <property type="entry name" value="TRANSLOCATION AND ASSEMBLY MODULE SUBUNIT TAMB"/>
    <property type="match status" value="1"/>
</dbReference>
<dbReference type="OrthoDB" id="7784409at2"/>
<organism evidence="6 7">
    <name type="scientific">Hansschlegelia zhihuaiae</name>
    <dbReference type="NCBI Taxonomy" id="405005"/>
    <lineage>
        <taxon>Bacteria</taxon>
        <taxon>Pseudomonadati</taxon>
        <taxon>Pseudomonadota</taxon>
        <taxon>Alphaproteobacteria</taxon>
        <taxon>Hyphomicrobiales</taxon>
        <taxon>Methylopilaceae</taxon>
        <taxon>Hansschlegelia</taxon>
    </lineage>
</organism>
<keyword evidence="4" id="KW-0472">Membrane</keyword>
<dbReference type="InterPro" id="IPR007452">
    <property type="entry name" value="TamB_C"/>
</dbReference>
<evidence type="ECO:0000256" key="1">
    <source>
        <dbReference type="ARBA" id="ARBA00004167"/>
    </source>
</evidence>
<comment type="caution">
    <text evidence="6">The sequence shown here is derived from an EMBL/GenBank/DDBJ whole genome shotgun (WGS) entry which is preliminary data.</text>
</comment>
<feature type="domain" description="Translocation and assembly module TamB C-terminal" evidence="5">
    <location>
        <begin position="2213"/>
        <end position="2571"/>
    </location>
</feature>
<gene>
    <name evidence="6" type="ORF">EK403_04540</name>
</gene>
<reference evidence="6 7" key="1">
    <citation type="submission" date="2018-12" db="EMBL/GenBank/DDBJ databases">
        <title>bacterium Hansschlegelia zhihuaiae S113.</title>
        <authorList>
            <person name="He J."/>
        </authorList>
    </citation>
    <scope>NUCLEOTIDE SEQUENCE [LARGE SCALE GENOMIC DNA]</scope>
    <source>
        <strain evidence="6 7">S 113</strain>
    </source>
</reference>
<evidence type="ECO:0000256" key="4">
    <source>
        <dbReference type="ARBA" id="ARBA00023136"/>
    </source>
</evidence>
<keyword evidence="7" id="KW-1185">Reference proteome</keyword>
<keyword evidence="3" id="KW-1133">Transmembrane helix</keyword>
<dbReference type="GO" id="GO:0005886">
    <property type="term" value="C:plasma membrane"/>
    <property type="evidence" value="ECO:0007669"/>
    <property type="project" value="InterPro"/>
</dbReference>
<dbReference type="PANTHER" id="PTHR36985:SF1">
    <property type="entry name" value="TRANSLOCATION AND ASSEMBLY MODULE SUBUNIT TAMB"/>
    <property type="match status" value="1"/>
</dbReference>
<accession>A0A4Q0MNP8</accession>
<name>A0A4Q0MNP8_9HYPH</name>
<dbReference type="Proteomes" id="UP000289708">
    <property type="component" value="Unassembled WGS sequence"/>
</dbReference>
<evidence type="ECO:0000256" key="3">
    <source>
        <dbReference type="ARBA" id="ARBA00022989"/>
    </source>
</evidence>
<protein>
    <recommendedName>
        <fullName evidence="5">Translocation and assembly module TamB C-terminal domain-containing protein</fullName>
    </recommendedName>
</protein>
<keyword evidence="2" id="KW-0812">Transmembrane</keyword>
<dbReference type="GO" id="GO:0009306">
    <property type="term" value="P:protein secretion"/>
    <property type="evidence" value="ECO:0007669"/>
    <property type="project" value="InterPro"/>
</dbReference>
<proteinExistence type="predicted"/>
<evidence type="ECO:0000259" key="5">
    <source>
        <dbReference type="Pfam" id="PF04357"/>
    </source>
</evidence>
<sequence>MAILKRALIVLGVLLLIPVVVLGAVVAYLMTAHGLSTVASIVSTYASSEDTKIAIGDIEGAFPYDLTLKDVRLSDRKGEWLKLDRARVVWSPLDLYSSKLTVNLVDVGQVDVAREPEYPESSKPAPPPDANAPLFPELPIEIKLDRFTLADLNLAEPVIGVPARLAASMSAQIRQPKQGVSAEFDLRRIDDTKGQVAGRARFVPATNGVEISLRASEPAGGLIARLAEIPGLPPIDVGMEGAGTLDALRAQLVLTAGGQGRIDGAAEVKRENKARRVTIGLNGDVGRIAPPAYAKLVDGMSKIAAEAIVPDQGPIEIVDATVDIPAVRLGARGKVDPDAETMDLSYELRAGDPARFDKLLPPGTRWASLTVLGTAKGPLDHPAVNATVDGGGLAAPQGAAETGRFTLSAVPDGPLTKETTNVAAKVDGSAEGVKFADDRLFSLGRSLSLSAAAVSDLRGFADIERAEIELANVRATYAGTASPEAVKGRATVQASDLSTLAPLVGRPLAGSIDLASDLDVAFDMSRLVVSANGSGSGLVTGVPQVDALTGGDLSIKGGVTRADDGSFTFRGFDARGKNVTVTANGSATRERADAKIAAEVADLALIDPRAAGKATVDADLTGRLDDLGVKAVVELPKGRALDKTLKDVEIRIDATDVTEAAAGTIAVSGSLDGKAIKGAGRLVTEPSGVRRVQGLDVAIASTTVTGDVAVTPEGLATGKLAFDASDLSEVGALALTELAGSVEGDVALSVENGVQRVVIDLDGSGVAAPGAKVGSLDVAMTVMDPAGNLRIDGTVNGSSIVAGGQAIDTLAVVAKGAPNGMDVKLDMGALGSALGANARVAYTPTETRIDLSRLDLAGGGKTGGLAAPARLRLIGSEVAIDAFSLRAGEGGVLDVSGRAGERLDLKIGLRELPLALGNAFTPGLELAGMAAGGATVTGAATEPTVDFDLNVADLSIAKLRDAKVPALAIATKGRLEGQRVTTDTAITGAGGINAVVQGSAPLGEGELDMTVLVRRLPIALANAFQPELGFGGRLEADARITGSVAAPNGTYRARVIDFTSTRARGVAPVSVAASGELRGRSVTTDAAITGGGGIRATARGVAPLGAGDVDMDVAIDEIPLAIANAFAPDLGLGGELKGAVKVAGPIDAPRGTYDLQVVNLKTALAQDVPALKIDTKGRLEGRTVTTDTAITGGGGLSLTAKGSAPLGPGEIDMGVSIRELPLAIANAVKPELGLAGMARGDIRVSGPVDAPRGNYNLRVTELVAAPAKGLPPLQIDTRGALQGTRVTTQTTVTGGGLDVAAEGSAPIGKGNLDMTVSLRRAPLALANAFAPEFGLGGELKGTARITGPADAPSGVYDVTVEDLTSTQSRGVPALLVVARGDFYPKRVATDALITGGGGIQASARGSAPIGEGDLDMTVGLRSFPLALGNVFAPDLGLAGEARGQARVTGPVSAPVGTYDLTVTGLTSAKAKDVPALEIATKGELQGARATTDTTITGGGGLSVAAKGSAPLGDGDLDLGVTIRELPLALANTVRPELGLGGVMRGDVRLRGPATRPVGDYDLKISDLTAARARAVPPLQVAAVGALQGERVTTDTSVTGAGGVSLTAKGSAPIGEGDLDMAVAIRELPLALANGFRPELGLAGVLRGDARVTGPVSAPRGSYDLAISDLTATPAKGVPALQVVTKGALEGDRVTTDTTVTGGGGIQLLAKGSAPIGAGDLDVGVTIRELPLALANAFQPTLGLAGVLRGDARVQGPLDAPRGTYDLAVTGLTAAQAKGVPALEIKTKGALEGQRVTTDTVVTGGGGVSLTAKGSAPLGAGDVDMAVAIREVPLAIANAFQPSLGLGGKLRGDVKVAGQLTAPVGNYDLKVENLTAAQAKGVPALQIATRGTMEGQRVTTDTSVTGGGGVRLTAKGAGPVNGSGPVELALDIAEVPLAVANGFSPGLGLGGKLAGKANVAGTVAAPTGRYDLRVSGLTAAAAKGVPPLQIVSKGDLGGGRVTTDTALTGASGLRITANGSAPLGAGPLDVTVLIRNAPLSLADGFSSGLGANGSLQGEAKVGGTIAAPTGTYSLKVSELSTRATRGAGVPAAGIDAKGRLDGKRIFTDTVVTAAQGLRVTARGSAPLGAGDLDLTVEGRAPLGFLNDTLSVSGDRIDGVASFDVKVGGPTSSPRVNGAGGLTNASYSNRASGLQLRGMSASIAANGTNVEVRSLRATTRNGGTISGSGRVAVDPARGFPGEINFQAQNAEVMGTDIVTAITDANLKLQGPLSRRPVVNGTIRTRSVEIQIPDRIPARYTPLPGVKHIHAPAAFTRQQDVVNAGESKGGGGSKDDAFLATLDITVEAQNRIFIRGMGMTAEAGGEIKIAGTSAEPQPVGKFELRRGRSSITVIGKRLNFTRGQIGFAGDLDPTLDFLAETPAKGITAQVVITGTASSPKIEFTSNPAVPQDEVLSRLLFDKSSGELSPSQAITLAQAVAQYSGMGGGGAGPLDGLRKGLGVDTLDIGAGDGGGFGVGVGRYISDNIYLGFRQGTTPETSGATVNIDITKNIKAQGMAGAGGNTSAGVAVEWDY</sequence>
<evidence type="ECO:0000256" key="2">
    <source>
        <dbReference type="ARBA" id="ARBA00022692"/>
    </source>
</evidence>
<dbReference type="RefSeq" id="WP_128776316.1">
    <property type="nucleotide sequence ID" value="NZ_RYFI01000003.1"/>
</dbReference>
<dbReference type="Pfam" id="PF04357">
    <property type="entry name" value="TamB"/>
    <property type="match status" value="1"/>
</dbReference>